<accession>A0AAD7SC54</accession>
<sequence length="175" mass="19699">MLRDQRRPSNHLSAKRIKPPNPYPFLRLLETLHQGLRLCFKMLLEVEEVENLPQAVRCLPPRRIGTAVTPISSRTQVPSLTHLTFLPLNWPRTWTWSRQRRGNRDPAGPTAIVRPICPDTGGNERNGLGGQQRCIQTDQSSAAAVPPRLTEDDRAMEQKDTVKVPSLSAGLGERQ</sequence>
<gene>
    <name evidence="2" type="ORF">AAFF_G00405940</name>
</gene>
<dbReference type="EMBL" id="JAINUG010000080">
    <property type="protein sequence ID" value="KAJ8399864.1"/>
    <property type="molecule type" value="Genomic_DNA"/>
</dbReference>
<name>A0AAD7SC54_9TELE</name>
<dbReference type="AlphaFoldDB" id="A0AAD7SC54"/>
<dbReference type="Proteomes" id="UP001221898">
    <property type="component" value="Unassembled WGS sequence"/>
</dbReference>
<evidence type="ECO:0000313" key="3">
    <source>
        <dbReference type="Proteomes" id="UP001221898"/>
    </source>
</evidence>
<keyword evidence="3" id="KW-1185">Reference proteome</keyword>
<evidence type="ECO:0000256" key="1">
    <source>
        <dbReference type="SAM" id="MobiDB-lite"/>
    </source>
</evidence>
<feature type="compositionally biased region" description="Polar residues" evidence="1">
    <location>
        <begin position="133"/>
        <end position="142"/>
    </location>
</feature>
<feature type="region of interest" description="Disordered" evidence="1">
    <location>
        <begin position="99"/>
        <end position="175"/>
    </location>
</feature>
<reference evidence="2" key="1">
    <citation type="journal article" date="2023" name="Science">
        <title>Genome structures resolve the early diversification of teleost fishes.</title>
        <authorList>
            <person name="Parey E."/>
            <person name="Louis A."/>
            <person name="Montfort J."/>
            <person name="Bouchez O."/>
            <person name="Roques C."/>
            <person name="Iampietro C."/>
            <person name="Lluch J."/>
            <person name="Castinel A."/>
            <person name="Donnadieu C."/>
            <person name="Desvignes T."/>
            <person name="Floi Bucao C."/>
            <person name="Jouanno E."/>
            <person name="Wen M."/>
            <person name="Mejri S."/>
            <person name="Dirks R."/>
            <person name="Jansen H."/>
            <person name="Henkel C."/>
            <person name="Chen W.J."/>
            <person name="Zahm M."/>
            <person name="Cabau C."/>
            <person name="Klopp C."/>
            <person name="Thompson A.W."/>
            <person name="Robinson-Rechavi M."/>
            <person name="Braasch I."/>
            <person name="Lecointre G."/>
            <person name="Bobe J."/>
            <person name="Postlethwait J.H."/>
            <person name="Berthelot C."/>
            <person name="Roest Crollius H."/>
            <person name="Guiguen Y."/>
        </authorList>
    </citation>
    <scope>NUCLEOTIDE SEQUENCE</scope>
    <source>
        <strain evidence="2">NC1722</strain>
    </source>
</reference>
<comment type="caution">
    <text evidence="2">The sequence shown here is derived from an EMBL/GenBank/DDBJ whole genome shotgun (WGS) entry which is preliminary data.</text>
</comment>
<evidence type="ECO:0000313" key="2">
    <source>
        <dbReference type="EMBL" id="KAJ8399864.1"/>
    </source>
</evidence>
<proteinExistence type="predicted"/>
<feature type="compositionally biased region" description="Basic and acidic residues" evidence="1">
    <location>
        <begin position="149"/>
        <end position="162"/>
    </location>
</feature>
<protein>
    <submittedName>
        <fullName evidence="2">Uncharacterized protein</fullName>
    </submittedName>
</protein>
<organism evidence="2 3">
    <name type="scientific">Aldrovandia affinis</name>
    <dbReference type="NCBI Taxonomy" id="143900"/>
    <lineage>
        <taxon>Eukaryota</taxon>
        <taxon>Metazoa</taxon>
        <taxon>Chordata</taxon>
        <taxon>Craniata</taxon>
        <taxon>Vertebrata</taxon>
        <taxon>Euteleostomi</taxon>
        <taxon>Actinopterygii</taxon>
        <taxon>Neopterygii</taxon>
        <taxon>Teleostei</taxon>
        <taxon>Notacanthiformes</taxon>
        <taxon>Halosauridae</taxon>
        <taxon>Aldrovandia</taxon>
    </lineage>
</organism>